<dbReference type="Gene3D" id="1.50.10.20">
    <property type="match status" value="1"/>
</dbReference>
<keyword evidence="5" id="KW-1185">Reference proteome</keyword>
<comment type="similarity">
    <text evidence="1">Belongs to the protease inhibitor I39 (alpha-2-macroglobulin) family. Bacterial alpha-2-macroglobulin subfamily.</text>
</comment>
<dbReference type="InterPro" id="IPR051802">
    <property type="entry name" value="YfhM-like"/>
</dbReference>
<evidence type="ECO:0000313" key="5">
    <source>
        <dbReference type="Proteomes" id="UP000318815"/>
    </source>
</evidence>
<dbReference type="PANTHER" id="PTHR40094:SF1">
    <property type="entry name" value="UBIQUITIN DOMAIN-CONTAINING PROTEIN"/>
    <property type="match status" value="1"/>
</dbReference>
<reference evidence="4 5" key="1">
    <citation type="submission" date="2019-08" db="EMBL/GenBank/DDBJ databases">
        <title>Whole genome sequencing of chitin degrading bacteria Chitinophaga pinensis YS16.</title>
        <authorList>
            <person name="Singh R.P."/>
            <person name="Manchanda G."/>
            <person name="Maurya I.K."/>
            <person name="Joshi N.K."/>
            <person name="Srivastava A.K."/>
        </authorList>
    </citation>
    <scope>NUCLEOTIDE SEQUENCE [LARGE SCALE GENOMIC DNA]</scope>
    <source>
        <strain evidence="4 5">YS-16</strain>
    </source>
</reference>
<protein>
    <submittedName>
        <fullName evidence="4">Alpha-2-macroglobulin</fullName>
    </submittedName>
</protein>
<name>A0A5C6LV63_9BACT</name>
<evidence type="ECO:0000259" key="3">
    <source>
        <dbReference type="SMART" id="SM01360"/>
    </source>
</evidence>
<dbReference type="InterPro" id="IPR008930">
    <property type="entry name" value="Terpenoid_cyclase/PrenylTrfase"/>
</dbReference>
<evidence type="ECO:0000256" key="2">
    <source>
        <dbReference type="SAM" id="SignalP"/>
    </source>
</evidence>
<accession>A0A5C6LV63</accession>
<organism evidence="4 5">
    <name type="scientific">Chitinophaga pinensis</name>
    <dbReference type="NCBI Taxonomy" id="79329"/>
    <lineage>
        <taxon>Bacteria</taxon>
        <taxon>Pseudomonadati</taxon>
        <taxon>Bacteroidota</taxon>
        <taxon>Chitinophagia</taxon>
        <taxon>Chitinophagales</taxon>
        <taxon>Chitinophagaceae</taxon>
        <taxon>Chitinophaga</taxon>
    </lineage>
</organism>
<dbReference type="Proteomes" id="UP000318815">
    <property type="component" value="Unassembled WGS sequence"/>
</dbReference>
<dbReference type="InterPro" id="IPR001599">
    <property type="entry name" value="Macroglobln_a2"/>
</dbReference>
<dbReference type="EMBL" id="VOHS01000008">
    <property type="protein sequence ID" value="TWW00507.1"/>
    <property type="molecule type" value="Genomic_DNA"/>
</dbReference>
<dbReference type="InterPro" id="IPR002890">
    <property type="entry name" value="MG2"/>
</dbReference>
<dbReference type="OrthoDB" id="9767116at2"/>
<keyword evidence="2" id="KW-0732">Signal</keyword>
<dbReference type="Pfam" id="PF01835">
    <property type="entry name" value="MG2"/>
    <property type="match status" value="1"/>
</dbReference>
<evidence type="ECO:0000313" key="4">
    <source>
        <dbReference type="EMBL" id="TWW00507.1"/>
    </source>
</evidence>
<proteinExistence type="inferred from homology"/>
<dbReference type="Pfam" id="PF17973">
    <property type="entry name" value="bMG10"/>
    <property type="match status" value="1"/>
</dbReference>
<comment type="caution">
    <text evidence="4">The sequence shown here is derived from an EMBL/GenBank/DDBJ whole genome shotgun (WGS) entry which is preliminary data.</text>
</comment>
<dbReference type="PROSITE" id="PS51257">
    <property type="entry name" value="PROKAR_LIPOPROTEIN"/>
    <property type="match status" value="1"/>
</dbReference>
<dbReference type="SMART" id="SM01360">
    <property type="entry name" value="A2M"/>
    <property type="match status" value="1"/>
</dbReference>
<dbReference type="InterPro" id="IPR041246">
    <property type="entry name" value="Bact_MG10"/>
</dbReference>
<feature type="chain" id="PRO_5022845176" evidence="2">
    <location>
        <begin position="25"/>
        <end position="2070"/>
    </location>
</feature>
<dbReference type="PANTHER" id="PTHR40094">
    <property type="entry name" value="ALPHA-2-MACROGLOBULIN HOMOLOG"/>
    <property type="match status" value="1"/>
</dbReference>
<gene>
    <name evidence="4" type="ORF">FEF09_10690</name>
</gene>
<sequence length="2070" mass="234354">MLSHMRLIGIAFILLILSCTTAMAQFNYDSHWKKVKELNDKNLFKSALQELDAIAENASKQQHESQLLKAYIYRIRYAAEVEDGIAANGQVARWKTQSFSPASRAILKSIQAESLMRYLQNNRYELYNRTDVQGDTSMDVSTWSEARLHREIAAAYAASLKDVEVLKKTDISKYDDIIKEGVGGTRKLRPTLYDLLAHRALDYYKSGESLVTSPENQFEVTDPAAFAPAAVFMQHAFVTTDTVSLQYKALLLLQDLMRLHAKEKTSLLNLDLERTACVNQVSVMPEKDAAYLALLKSQEQAYAGEKEVTQVLAQLASYYYTQSNQKDAANIDGMTPSEASKKAKELCEKGVKLAPGSVGSANCGDLLANINRKQLQLQTELVNLPDQPFRTLVTYRNTDKIYLRAVRIDEDFRAALRAAQNDYRDTTNRYWRLMLEKQPVKTWEQGLTGTDDYRSHSAEIKIDALPLGMYMIVASVRKEFSLKENMLAVQFVHVSNISYVLHEYNESDIINRYYALHRQTGQPLPGTKLKIWAQTNSGNKEKITLSQTYTAGKDGSMDVKWENNRENVRLQWINGNDDLFIDNHKYVYSYKYQQESDEMKDQHSSFLFTDRAIYRPGQTLYFKGIVLAKKEKGSRMVTDLHTTVQLYDVNGELVDSIKVTTGEFGTYAGKFTLPTGRLNGEFHIQEAGGEGYTTFNVEEYKRPKFYVEFEPVRGTYRVNDSVKVTAKALAYAGNNIDGAKVEYRVVRRARFPYPWMMWRMPYQSASLEIAHGEAKTGADGTFNVTFPALPDLKIPASLKPIFTYEVSATVTDLNGETHSGDQTVNAGYQALEVRINLADRVQAKDLDSVSIVTQNLNGNFESANVAITVSPVKPSARLLRSRYWDKPDQFIIPQVEYEKLFPHDIYRDENEKESWARESAVLTQSATTSAQSRVALDKQKLAAGWYELKVSTKDKYGEEVTQKQVFEVIDPEAKKPSYPVYVWKYSDIKSIEPGEKRQLRIGSSAKDVYVLELSQHPDKKELFSSFAINSSIENKDYTAQESDRGNVVFQYAFVKDNRLYTVAETVSVPWTNKDLDITIASHRDKLQPGEKEKWQVKIKGYKGEQVAAEMLASMYDASLDEFRMQSWTAPSLNPYLDAFRYWTAADNFQAAHSMLRDDIREKARPSATPFSYDDIDWFDWYLSGAYVLLQDKNATQQEISIVGYQQERRRVMKRALAGRVAGVVAAESAMAVPAPAAPAKEQAMLMGANGAKSFKTVEGDANGIDPGLLDESVVVGYGAKAVKEEVKVQPRKNFNETAFFLPDLRTDKDGNITFEFTVPEALTRWKFLSLAHTKDAAFGTAETSIVTQKPLMVQPNAPRFMREGDKIEFSAKISNLADSTLHGEARLELLDATTMQPVDGWFQNIFPTQHFTVEKGQSTAVNFPVQIPFNFNSSLVYRVVALAGKYSDGEENALPVLTNTMLVTETLPLSMRGDGTRNFSMPKLLKSGESETLQQHTFTLEFTSNPAWYAVQALPYLMEYPYECSEQIFNRYYANTLATHIANAMPGVKSMFEKWRTTDTSALQSNLQKNEELKSVLLQETPWVLEAKNEAEQKKRIALLFDLQRMSSEQHRAIEQLKERQLSSGAFPWFNGMWEDRYITQYILAGLGRLREVGALGEKELEDADDILSNGIHYADKVTDESYHRLKQSKADMNAQQIGYIETHYLYTRSLLKDQQPLSAEFRESYQYYITQAKKYWTKFSIYQQAMLAFVFNRSGDSKTAMDIVRSLKERAINNPETGMTWKEMRGGYWWYEAPVETQSMLIAAFKEVNNDSVAIGDMKTWLLKNKQTNSWNTTKATADACYAMLLGGSNWLEATPEVSIKAGNTTVSSTTEKTEAGTGYFKKQLNTTEVKPAMGNIAVTVKGSKGQPSWGAAYWQYFEQLDKITGAETPLKLEKQLFIEKNTANGAVLTAIEDGNSLKVGNKVKVRVVMRVDRDMEYVHLKDMRAACFEPENVISDSKWQNGVSYYESTKDASTNFFFSSLPKGTYVFEYTLFVTHQGNFSNGISTAQCMYAPEFSAHSEGIRVKVTE</sequence>
<feature type="signal peptide" evidence="2">
    <location>
        <begin position="1"/>
        <end position="24"/>
    </location>
</feature>
<dbReference type="GO" id="GO:0004866">
    <property type="term" value="F:endopeptidase inhibitor activity"/>
    <property type="evidence" value="ECO:0007669"/>
    <property type="project" value="InterPro"/>
</dbReference>
<dbReference type="SUPFAM" id="SSF48239">
    <property type="entry name" value="Terpenoid cyclases/Protein prenyltransferases"/>
    <property type="match status" value="1"/>
</dbReference>
<dbReference type="Gene3D" id="2.60.40.1930">
    <property type="match status" value="1"/>
</dbReference>
<evidence type="ECO:0000256" key="1">
    <source>
        <dbReference type="ARBA" id="ARBA00010556"/>
    </source>
</evidence>
<feature type="domain" description="Alpha-2-macroglobulin" evidence="3">
    <location>
        <begin position="1297"/>
        <end position="1387"/>
    </location>
</feature>
<dbReference type="Pfam" id="PF00207">
    <property type="entry name" value="A2M"/>
    <property type="match status" value="1"/>
</dbReference>